<dbReference type="PROSITE" id="PS50878">
    <property type="entry name" value="RT_POL"/>
    <property type="match status" value="1"/>
</dbReference>
<dbReference type="Gene3D" id="3.30.420.10">
    <property type="entry name" value="Ribonuclease H-like superfamily/Ribonuclease H"/>
    <property type="match status" value="1"/>
</dbReference>
<evidence type="ECO:0000256" key="7">
    <source>
        <dbReference type="ARBA" id="ARBA00022918"/>
    </source>
</evidence>
<dbReference type="Gene3D" id="2.40.70.10">
    <property type="entry name" value="Acid Proteases"/>
    <property type="match status" value="1"/>
</dbReference>
<dbReference type="Gene3D" id="3.30.70.270">
    <property type="match status" value="2"/>
</dbReference>
<feature type="domain" description="Reverse transcriptase" evidence="11">
    <location>
        <begin position="321"/>
        <end position="521"/>
    </location>
</feature>
<dbReference type="SUPFAM" id="SSF50630">
    <property type="entry name" value="Acid proteases"/>
    <property type="match status" value="1"/>
</dbReference>
<feature type="domain" description="CCHC-type" evidence="10">
    <location>
        <begin position="119"/>
        <end position="134"/>
    </location>
</feature>
<gene>
    <name evidence="14" type="primary">LOC129923410</name>
</gene>
<evidence type="ECO:0000256" key="4">
    <source>
        <dbReference type="ARBA" id="ARBA00022722"/>
    </source>
</evidence>
<dbReference type="AlphaFoldDB" id="A0A9W2Z5P0"/>
<dbReference type="OMA" id="INCISFM"/>
<keyword evidence="4" id="KW-0540">Nuclease</keyword>
<dbReference type="RefSeq" id="XP_055870254.1">
    <property type="nucleotide sequence ID" value="XM_056014279.1"/>
</dbReference>
<dbReference type="GO" id="GO:0008270">
    <property type="term" value="F:zinc ion binding"/>
    <property type="evidence" value="ECO:0007669"/>
    <property type="project" value="UniProtKB-KW"/>
</dbReference>
<evidence type="ECO:0000256" key="6">
    <source>
        <dbReference type="ARBA" id="ARBA00022801"/>
    </source>
</evidence>
<dbReference type="EC" id="2.7.7.49" evidence="1"/>
<keyword evidence="6" id="KW-0378">Hydrolase</keyword>
<feature type="domain" description="Integrase catalytic" evidence="12">
    <location>
        <begin position="797"/>
        <end position="957"/>
    </location>
</feature>
<dbReference type="InterPro" id="IPR043128">
    <property type="entry name" value="Rev_trsase/Diguanyl_cyclase"/>
</dbReference>
<dbReference type="GO" id="GO:0016787">
    <property type="term" value="F:hydrolase activity"/>
    <property type="evidence" value="ECO:0007669"/>
    <property type="project" value="UniProtKB-KW"/>
</dbReference>
<dbReference type="Pfam" id="PF00078">
    <property type="entry name" value="RVT_1"/>
    <property type="match status" value="1"/>
</dbReference>
<accession>A0A9W2Z5P0</accession>
<dbReference type="PROSITE" id="PS50158">
    <property type="entry name" value="ZF_CCHC"/>
    <property type="match status" value="1"/>
</dbReference>
<evidence type="ECO:0000256" key="8">
    <source>
        <dbReference type="PROSITE-ProRule" id="PRU00047"/>
    </source>
</evidence>
<dbReference type="SUPFAM" id="SSF53098">
    <property type="entry name" value="Ribonuclease H-like"/>
    <property type="match status" value="1"/>
</dbReference>
<dbReference type="CDD" id="cd01647">
    <property type="entry name" value="RT_LTR"/>
    <property type="match status" value="1"/>
</dbReference>
<dbReference type="Pfam" id="PF17917">
    <property type="entry name" value="RT_RNaseH"/>
    <property type="match status" value="1"/>
</dbReference>
<dbReference type="InterPro" id="IPR012337">
    <property type="entry name" value="RNaseH-like_sf"/>
</dbReference>
<dbReference type="Proteomes" id="UP001165740">
    <property type="component" value="Chromosome 16"/>
</dbReference>
<dbReference type="InterPro" id="IPR001878">
    <property type="entry name" value="Znf_CCHC"/>
</dbReference>
<dbReference type="CDD" id="cd00303">
    <property type="entry name" value="retropepsin_like"/>
    <property type="match status" value="1"/>
</dbReference>
<evidence type="ECO:0000259" key="12">
    <source>
        <dbReference type="PROSITE" id="PS50994"/>
    </source>
</evidence>
<keyword evidence="8" id="KW-0862">Zinc</keyword>
<dbReference type="CDD" id="cd09274">
    <property type="entry name" value="RNase_HI_RT_Ty3"/>
    <property type="match status" value="1"/>
</dbReference>
<feature type="region of interest" description="Disordered" evidence="9">
    <location>
        <begin position="1023"/>
        <end position="1129"/>
    </location>
</feature>
<proteinExistence type="predicted"/>
<dbReference type="InterPro" id="IPR050951">
    <property type="entry name" value="Retrovirus_Pol_polyprotein"/>
</dbReference>
<dbReference type="Gene3D" id="4.10.60.10">
    <property type="entry name" value="Zinc finger, CCHC-type"/>
    <property type="match status" value="1"/>
</dbReference>
<protein>
    <recommendedName>
        <fullName evidence="1">RNA-directed DNA polymerase</fullName>
        <ecNumber evidence="1">2.7.7.49</ecNumber>
    </recommendedName>
</protein>
<dbReference type="InterPro" id="IPR043502">
    <property type="entry name" value="DNA/RNA_pol_sf"/>
</dbReference>
<keyword evidence="5" id="KW-0255">Endonuclease</keyword>
<dbReference type="InterPro" id="IPR021109">
    <property type="entry name" value="Peptidase_aspartic_dom_sf"/>
</dbReference>
<dbReference type="SUPFAM" id="SSF56672">
    <property type="entry name" value="DNA/RNA polymerases"/>
    <property type="match status" value="1"/>
</dbReference>
<dbReference type="GO" id="GO:0003964">
    <property type="term" value="F:RNA-directed DNA polymerase activity"/>
    <property type="evidence" value="ECO:0007669"/>
    <property type="project" value="UniProtKB-KW"/>
</dbReference>
<keyword evidence="8" id="KW-0863">Zinc-finger</keyword>
<keyword evidence="8" id="KW-0479">Metal-binding</keyword>
<dbReference type="SMART" id="SM00343">
    <property type="entry name" value="ZnF_C2HC"/>
    <property type="match status" value="2"/>
</dbReference>
<evidence type="ECO:0000256" key="9">
    <source>
        <dbReference type="SAM" id="MobiDB-lite"/>
    </source>
</evidence>
<dbReference type="InterPro" id="IPR036397">
    <property type="entry name" value="RNaseH_sf"/>
</dbReference>
<reference evidence="14" key="1">
    <citation type="submission" date="2025-08" db="UniProtKB">
        <authorList>
            <consortium name="RefSeq"/>
        </authorList>
    </citation>
    <scope>IDENTIFICATION</scope>
</reference>
<dbReference type="InterPro" id="IPR036875">
    <property type="entry name" value="Znf_CCHC_sf"/>
</dbReference>
<keyword evidence="2" id="KW-0808">Transferase</keyword>
<evidence type="ECO:0000256" key="5">
    <source>
        <dbReference type="ARBA" id="ARBA00022759"/>
    </source>
</evidence>
<dbReference type="OrthoDB" id="6145898at2759"/>
<dbReference type="Pfam" id="PF00665">
    <property type="entry name" value="rve"/>
    <property type="match status" value="1"/>
</dbReference>
<keyword evidence="13" id="KW-1185">Reference proteome</keyword>
<evidence type="ECO:0000313" key="13">
    <source>
        <dbReference type="Proteomes" id="UP001165740"/>
    </source>
</evidence>
<dbReference type="InterPro" id="IPR000477">
    <property type="entry name" value="RT_dom"/>
</dbReference>
<keyword evidence="3" id="KW-0548">Nucleotidyltransferase</keyword>
<name>A0A9W2Z5P0_BIOGL</name>
<dbReference type="PANTHER" id="PTHR37984:SF9">
    <property type="entry name" value="INTEGRASE CATALYTIC DOMAIN-CONTAINING PROTEIN"/>
    <property type="match status" value="1"/>
</dbReference>
<evidence type="ECO:0000256" key="2">
    <source>
        <dbReference type="ARBA" id="ARBA00022679"/>
    </source>
</evidence>
<dbReference type="PROSITE" id="PS50994">
    <property type="entry name" value="INTEGRASE"/>
    <property type="match status" value="1"/>
</dbReference>
<evidence type="ECO:0000256" key="1">
    <source>
        <dbReference type="ARBA" id="ARBA00012493"/>
    </source>
</evidence>
<dbReference type="Pfam" id="PF13975">
    <property type="entry name" value="gag-asp_proteas"/>
    <property type="match status" value="1"/>
</dbReference>
<evidence type="ECO:0000259" key="10">
    <source>
        <dbReference type="PROSITE" id="PS50158"/>
    </source>
</evidence>
<dbReference type="GeneID" id="129923410"/>
<dbReference type="Gene3D" id="3.10.10.10">
    <property type="entry name" value="HIV Type 1 Reverse Transcriptase, subunit A, domain 1"/>
    <property type="match status" value="1"/>
</dbReference>
<dbReference type="GO" id="GO:0004519">
    <property type="term" value="F:endonuclease activity"/>
    <property type="evidence" value="ECO:0007669"/>
    <property type="project" value="UniProtKB-KW"/>
</dbReference>
<dbReference type="PANTHER" id="PTHR37984">
    <property type="entry name" value="PROTEIN CBG26694"/>
    <property type="match status" value="1"/>
</dbReference>
<evidence type="ECO:0000313" key="14">
    <source>
        <dbReference type="RefSeq" id="XP_055870254.1"/>
    </source>
</evidence>
<organism evidence="13 14">
    <name type="scientific">Biomphalaria glabrata</name>
    <name type="common">Bloodfluke planorb</name>
    <name type="synonym">Freshwater snail</name>
    <dbReference type="NCBI Taxonomy" id="6526"/>
    <lineage>
        <taxon>Eukaryota</taxon>
        <taxon>Metazoa</taxon>
        <taxon>Spiralia</taxon>
        <taxon>Lophotrochozoa</taxon>
        <taxon>Mollusca</taxon>
        <taxon>Gastropoda</taxon>
        <taxon>Heterobranchia</taxon>
        <taxon>Euthyneura</taxon>
        <taxon>Panpulmonata</taxon>
        <taxon>Hygrophila</taxon>
        <taxon>Lymnaeoidea</taxon>
        <taxon>Planorbidae</taxon>
        <taxon>Biomphalaria</taxon>
    </lineage>
</organism>
<evidence type="ECO:0000259" key="11">
    <source>
        <dbReference type="PROSITE" id="PS50878"/>
    </source>
</evidence>
<keyword evidence="7" id="KW-0695">RNA-directed DNA polymerase</keyword>
<sequence>MARDCQFRAVSADKNEEDAIRDAFVSGMRSSVIRQRLLEKRSLDLKMALDIAKTLDMAQKESSSFSTPSQLVESTLSSSAISTEEMVDSETIATVSTKCFFCGGSRHLRAKCPAKDCMCHSCGKNGHFSKVCRSRNTPITKTKVKTSPSHEIKRQSCKDCSCIKDSTHLTSLIATSSVSGLTKSTVHISVNGVNLKALIDTGSGESYISSNIPREYDWSVTRSKHKISMASSQLSSVTRGHMFASLKYKGEVYNQFKLSLLDELCTDVVLGLDFLALHKELIIPFKGGRPAFHVCSLNAVKVEAPQLFANLSPDCRPIATKSRRYSFQDTQFIKAEVEKLIRNGIIEPSKSPWRAQVLVTTNERHKKRMVVDYSQTINRFTYLDAYPMPRVDEMVEKISRYEIFSTLDLESAYHQIPIQQSEKKYTAFEACGKLYQFCRIPFGVTNGVACFQKTIDTIIEKEKLSDTFAYVDNVTICGTDVDSHNKNLLHFQKVAQEYGITFNESKSVFATKKVKLLGYEISKGHLKPDPDRFQALRDLPPPKDLKSQKRIVGLLAYYAHWIQNFSDKLYPIMKNQIFPVPTEVKTAFEDLKEELQKAAIFTIKYDHPLIVETDASDIAVAATLNQDGRPIAFFSRTLSPSERHQSAIEKEATAIIEAIRKWKHYLCGNYFTLITDQRSISYIFKDIHDKKIKNDKIQRWKLELASFKFDIQYRPGNANTAADTLSRGHCATMTKQSSLKTYHDYLCHPGVTRLLHYVRSKNLPFSVEEVRQTIQQCRTCNRIKPQFYKEFAGTLIKATQPFERISVDFKGPLPSATRNKYLLTMIDEYSRFPFAFPCPDMTSKTVIKCFDQLFFLFGTPSYIHSDRGSSFMSTETTEYLHSKGIATSRTTPYNAKGNGQIEKLNKTLWQAILLALDSGKLELSQWESVLPQALHSIRSLLCTSTNETPHERIFKFNRRSPTGTSLPTWLQNPGKVLLKSPVRSSKFDPLVQEVELISCNPQYAHIRFPNGREETVSLRQLAPKESSTNDYFEPENGILPQEVGDSLDLSPGSRYVPETISNSQSPTPMMYNQPEVISDSQGSHPMPEANIDSSPVQDSYDLQGEKSTPEIPPDPSLHTHGYNLRPRKK</sequence>
<dbReference type="SUPFAM" id="SSF57756">
    <property type="entry name" value="Retrovirus zinc finger-like domains"/>
    <property type="match status" value="1"/>
</dbReference>
<dbReference type="GO" id="GO:0003676">
    <property type="term" value="F:nucleic acid binding"/>
    <property type="evidence" value="ECO:0007669"/>
    <property type="project" value="InterPro"/>
</dbReference>
<dbReference type="InterPro" id="IPR001584">
    <property type="entry name" value="Integrase_cat-core"/>
</dbReference>
<evidence type="ECO:0000256" key="3">
    <source>
        <dbReference type="ARBA" id="ARBA00022695"/>
    </source>
</evidence>
<dbReference type="InterPro" id="IPR041373">
    <property type="entry name" value="RT_RNaseH"/>
</dbReference>
<dbReference type="GO" id="GO:0015074">
    <property type="term" value="P:DNA integration"/>
    <property type="evidence" value="ECO:0007669"/>
    <property type="project" value="InterPro"/>
</dbReference>